<dbReference type="GO" id="GO:0004331">
    <property type="term" value="F:fructose-2,6-bisphosphate 2-phosphatase activity"/>
    <property type="evidence" value="ECO:0007669"/>
    <property type="project" value="TreeGrafter"/>
</dbReference>
<keyword evidence="3" id="KW-0067">ATP-binding</keyword>
<dbReference type="InterPro" id="IPR002044">
    <property type="entry name" value="CBM20"/>
</dbReference>
<dbReference type="OrthoDB" id="267323at2759"/>
<dbReference type="PIRSF" id="PIRSF000709">
    <property type="entry name" value="6PFK_2-Ptase"/>
    <property type="match status" value="1"/>
</dbReference>
<dbReference type="InterPro" id="IPR003094">
    <property type="entry name" value="6Pfruct_kin"/>
</dbReference>
<dbReference type="PANTHER" id="PTHR10606:SF44">
    <property type="entry name" value="6-PHOSPHOFRUCTO 2-KINASE_FRUCTOSE 2,6-BISPHOSPHATASE LONG FORM"/>
    <property type="match status" value="1"/>
</dbReference>
<dbReference type="AlphaFoldDB" id="A0A9D4ULR5"/>
<dbReference type="FunFam" id="3.40.50.300:FF:000644">
    <property type="entry name" value="GpmB, Fructose-2,6-bisphosphatase"/>
    <property type="match status" value="1"/>
</dbReference>
<dbReference type="InterPro" id="IPR013079">
    <property type="entry name" value="6Phosfructo_kin"/>
</dbReference>
<keyword evidence="2" id="KW-0547">Nucleotide-binding</keyword>
<keyword evidence="6" id="KW-1185">Reference proteome</keyword>
<dbReference type="Proteomes" id="UP000886520">
    <property type="component" value="Chromosome 14"/>
</dbReference>
<dbReference type="InterPro" id="IPR027417">
    <property type="entry name" value="P-loop_NTPase"/>
</dbReference>
<dbReference type="GO" id="GO:0006003">
    <property type="term" value="P:fructose 2,6-bisphosphate metabolic process"/>
    <property type="evidence" value="ECO:0007669"/>
    <property type="project" value="InterPro"/>
</dbReference>
<dbReference type="PROSITE" id="PS51166">
    <property type="entry name" value="CBM20"/>
    <property type="match status" value="1"/>
</dbReference>
<dbReference type="GO" id="GO:0005829">
    <property type="term" value="C:cytosol"/>
    <property type="evidence" value="ECO:0007669"/>
    <property type="project" value="TreeGrafter"/>
</dbReference>
<dbReference type="EMBL" id="JABFUD020000014">
    <property type="protein sequence ID" value="KAI5070234.1"/>
    <property type="molecule type" value="Genomic_DNA"/>
</dbReference>
<dbReference type="SUPFAM" id="SSF52540">
    <property type="entry name" value="P-loop containing nucleoside triphosphate hydrolases"/>
    <property type="match status" value="1"/>
</dbReference>
<dbReference type="Gene3D" id="3.40.50.300">
    <property type="entry name" value="P-loop containing nucleotide triphosphate hydrolases"/>
    <property type="match status" value="1"/>
</dbReference>
<evidence type="ECO:0000256" key="2">
    <source>
        <dbReference type="ARBA" id="ARBA00022741"/>
    </source>
</evidence>
<evidence type="ECO:0000256" key="1">
    <source>
        <dbReference type="ARBA" id="ARBA00022528"/>
    </source>
</evidence>
<dbReference type="PANTHER" id="PTHR10606">
    <property type="entry name" value="6-PHOSPHOFRUCTO-2-KINASE/FRUCTOSE-2,6-BISPHOSPHATASE"/>
    <property type="match status" value="1"/>
</dbReference>
<dbReference type="GO" id="GO:0005524">
    <property type="term" value="F:ATP binding"/>
    <property type="evidence" value="ECO:0007669"/>
    <property type="project" value="UniProtKB-KW"/>
</dbReference>
<keyword evidence="1" id="KW-0934">Plastid</keyword>
<dbReference type="FunFam" id="3.40.50.1240:FF:000006">
    <property type="entry name" value="6-phosphofructo-2-kinase/fructose-2, 6-bisphosphatase"/>
    <property type="match status" value="1"/>
</dbReference>
<name>A0A9D4ULR5_ADICA</name>
<proteinExistence type="predicted"/>
<dbReference type="GO" id="GO:0006000">
    <property type="term" value="P:fructose metabolic process"/>
    <property type="evidence" value="ECO:0007669"/>
    <property type="project" value="InterPro"/>
</dbReference>
<reference evidence="5" key="1">
    <citation type="submission" date="2021-01" db="EMBL/GenBank/DDBJ databases">
        <title>Adiantum capillus-veneris genome.</title>
        <authorList>
            <person name="Fang Y."/>
            <person name="Liao Q."/>
        </authorList>
    </citation>
    <scope>NUCLEOTIDE SEQUENCE</scope>
    <source>
        <strain evidence="5">H3</strain>
        <tissue evidence="5">Leaf</tissue>
    </source>
</reference>
<dbReference type="SMART" id="SM00855">
    <property type="entry name" value="PGAM"/>
    <property type="match status" value="1"/>
</dbReference>
<comment type="caution">
    <text evidence="5">The sequence shown here is derived from an EMBL/GenBank/DDBJ whole genome shotgun (WGS) entry which is preliminary data.</text>
</comment>
<evidence type="ECO:0000313" key="5">
    <source>
        <dbReference type="EMBL" id="KAI5070234.1"/>
    </source>
</evidence>
<evidence type="ECO:0000313" key="6">
    <source>
        <dbReference type="Proteomes" id="UP000886520"/>
    </source>
</evidence>
<dbReference type="Pfam" id="PF01591">
    <property type="entry name" value="6PF2K"/>
    <property type="match status" value="1"/>
</dbReference>
<dbReference type="Gene3D" id="3.40.50.1240">
    <property type="entry name" value="Phosphoglycerate mutase-like"/>
    <property type="match status" value="1"/>
</dbReference>
<protein>
    <recommendedName>
        <fullName evidence="4">CBM20 domain-containing protein</fullName>
    </recommendedName>
</protein>
<dbReference type="SUPFAM" id="SSF49452">
    <property type="entry name" value="Starch-binding domain-like"/>
    <property type="match status" value="1"/>
</dbReference>
<dbReference type="InterPro" id="IPR013783">
    <property type="entry name" value="Ig-like_fold"/>
</dbReference>
<dbReference type="SMART" id="SM01065">
    <property type="entry name" value="CBM_2"/>
    <property type="match status" value="1"/>
</dbReference>
<evidence type="ECO:0000256" key="3">
    <source>
        <dbReference type="ARBA" id="ARBA00022840"/>
    </source>
</evidence>
<organism evidence="5 6">
    <name type="scientific">Adiantum capillus-veneris</name>
    <name type="common">Maidenhair fern</name>
    <dbReference type="NCBI Taxonomy" id="13818"/>
    <lineage>
        <taxon>Eukaryota</taxon>
        <taxon>Viridiplantae</taxon>
        <taxon>Streptophyta</taxon>
        <taxon>Embryophyta</taxon>
        <taxon>Tracheophyta</taxon>
        <taxon>Polypodiopsida</taxon>
        <taxon>Polypodiidae</taxon>
        <taxon>Polypodiales</taxon>
        <taxon>Pteridineae</taxon>
        <taxon>Pteridaceae</taxon>
        <taxon>Vittarioideae</taxon>
        <taxon>Adiantum</taxon>
    </lineage>
</organism>
<evidence type="ECO:0000259" key="4">
    <source>
        <dbReference type="PROSITE" id="PS51166"/>
    </source>
</evidence>
<dbReference type="InterPro" id="IPR013784">
    <property type="entry name" value="Carb-bd-like_fold"/>
</dbReference>
<dbReference type="GO" id="GO:0003873">
    <property type="term" value="F:6-phosphofructo-2-kinase activity"/>
    <property type="evidence" value="ECO:0007669"/>
    <property type="project" value="InterPro"/>
</dbReference>
<dbReference type="InterPro" id="IPR029033">
    <property type="entry name" value="His_PPase_superfam"/>
</dbReference>
<dbReference type="Gene3D" id="2.60.40.10">
    <property type="entry name" value="Immunoglobulins"/>
    <property type="match status" value="1"/>
</dbReference>
<dbReference type="Pfam" id="PF00300">
    <property type="entry name" value="His_Phos_1"/>
    <property type="match status" value="1"/>
</dbReference>
<accession>A0A9D4ULR5</accession>
<dbReference type="PRINTS" id="PR00991">
    <property type="entry name" value="6PFRUCTKNASE"/>
</dbReference>
<gene>
    <name evidence="5" type="ORF">GOP47_0014577</name>
</gene>
<dbReference type="InterPro" id="IPR013078">
    <property type="entry name" value="His_Pase_superF_clade-1"/>
</dbReference>
<dbReference type="GO" id="GO:2001070">
    <property type="term" value="F:starch binding"/>
    <property type="evidence" value="ECO:0007669"/>
    <property type="project" value="InterPro"/>
</dbReference>
<dbReference type="Pfam" id="PF00686">
    <property type="entry name" value="CBM_20"/>
    <property type="match status" value="1"/>
</dbReference>
<sequence length="725" mass="81964">MDIHVVSIKLNDEQQLLPAHLVPFVYGSSPLLGSWDPTKAIEMTQTEELTWELELAVPPQYEELEFNFLVRDLDGLTIWKIEEHQKRRLLPANKAENTRACAKFRNLKQIEEVELPVYVHVESIPPSSVAAMWKAHKGGLKVSTNQENARNNGVYAALSPEDSFSTSLKRQIQNHNLVDDEVAAECNAEDVKTTESQDQLLLISARQPPEPKPINNMPYKSIASTRSVSVQDLVVLGSEPEKLQGVQPAMGDCAKPVFFENPSMFTSEDRLMDNNANIDCAHADGSTQDKNVLGLSSTDESSPKISWHTCLLADQLLVPKERRRLAIIMVGLPARGKTFTATKLTRYLRWLGHKTKHFNVGQYRRLKHGCNQNADFFRSDNQGGLDARNEIAALAMDDMLMWMQEGGQIGIFDATNSTKQRRSMLLKRAEGKCKVIFLEILCNDRSVIERNIRLKIQQSPDYVDMPDFEESLNDFKSRLANYEKAYEPVAEGSYIKMMDTVGGEGGQVQINNIGGYLPGRILFFLVNTHTNPRPIFLTRPGESLGSVLNLVGGDKNLSATGEIYSKLLADFVNERLKTEHTASVWMSTLQRTIATVQHLTQFPKVQWRALDDISAGICDGMTYDEIKSKMPEEYKARSLDKLRYRYPRGESYLDVIQRLEPVIIELERQHSPVIIVAHQAVLRSLYGYFADKPLEQIPYIEIPMHTVIEVQMGVAGVEEKRYKLL</sequence>
<keyword evidence="1" id="KW-0150">Chloroplast</keyword>
<feature type="domain" description="CBM20" evidence="4">
    <location>
        <begin position="1"/>
        <end position="106"/>
    </location>
</feature>
<dbReference type="SUPFAM" id="SSF53254">
    <property type="entry name" value="Phosphoglycerate mutase-like"/>
    <property type="match status" value="1"/>
</dbReference>